<accession>A0A2G9HKB3</accession>
<evidence type="ECO:0000313" key="2">
    <source>
        <dbReference type="Proteomes" id="UP000231279"/>
    </source>
</evidence>
<evidence type="ECO:0000313" key="1">
    <source>
        <dbReference type="EMBL" id="PIN17730.1"/>
    </source>
</evidence>
<dbReference type="EMBL" id="NKXS01001614">
    <property type="protein sequence ID" value="PIN17730.1"/>
    <property type="molecule type" value="Genomic_DNA"/>
</dbReference>
<proteinExistence type="predicted"/>
<name>A0A2G9HKB3_9LAMI</name>
<gene>
    <name evidence="1" type="ORF">CDL12_09611</name>
</gene>
<comment type="caution">
    <text evidence="1">The sequence shown here is derived from an EMBL/GenBank/DDBJ whole genome shotgun (WGS) entry which is preliminary data.</text>
</comment>
<dbReference type="AlphaFoldDB" id="A0A2G9HKB3"/>
<organism evidence="1 2">
    <name type="scientific">Handroanthus impetiginosus</name>
    <dbReference type="NCBI Taxonomy" id="429701"/>
    <lineage>
        <taxon>Eukaryota</taxon>
        <taxon>Viridiplantae</taxon>
        <taxon>Streptophyta</taxon>
        <taxon>Embryophyta</taxon>
        <taxon>Tracheophyta</taxon>
        <taxon>Spermatophyta</taxon>
        <taxon>Magnoliopsida</taxon>
        <taxon>eudicotyledons</taxon>
        <taxon>Gunneridae</taxon>
        <taxon>Pentapetalae</taxon>
        <taxon>asterids</taxon>
        <taxon>lamiids</taxon>
        <taxon>Lamiales</taxon>
        <taxon>Bignoniaceae</taxon>
        <taxon>Crescentiina</taxon>
        <taxon>Tabebuia alliance</taxon>
        <taxon>Handroanthus</taxon>
    </lineage>
</organism>
<protein>
    <submittedName>
        <fullName evidence="1">Uncharacterized protein</fullName>
    </submittedName>
</protein>
<reference evidence="2" key="1">
    <citation type="journal article" date="2018" name="Gigascience">
        <title>Genome assembly of the Pink Ipe (Handroanthus impetiginosus, Bignoniaceae), a highly valued, ecologically keystone Neotropical timber forest tree.</title>
        <authorList>
            <person name="Silva-Junior O.B."/>
            <person name="Grattapaglia D."/>
            <person name="Novaes E."/>
            <person name="Collevatti R.G."/>
        </authorList>
    </citation>
    <scope>NUCLEOTIDE SEQUENCE [LARGE SCALE GENOMIC DNA]</scope>
    <source>
        <strain evidence="2">cv. UFG-1</strain>
    </source>
</reference>
<sequence>MPQALQEQHNITKKANEQNSLPFFQQLHSDQKLQSCLDQTPLLKTNKQQFTKNRSIHNRFSHFKESKNQI</sequence>
<dbReference type="Proteomes" id="UP000231279">
    <property type="component" value="Unassembled WGS sequence"/>
</dbReference>
<keyword evidence="2" id="KW-1185">Reference proteome</keyword>